<feature type="domain" description="Helicase ATP-binding" evidence="2">
    <location>
        <begin position="187"/>
        <end position="354"/>
    </location>
</feature>
<dbReference type="GO" id="GO:0005829">
    <property type="term" value="C:cytosol"/>
    <property type="evidence" value="ECO:0007669"/>
    <property type="project" value="TreeGrafter"/>
</dbReference>
<dbReference type="Gene3D" id="3.90.1570.30">
    <property type="match status" value="1"/>
</dbReference>
<evidence type="ECO:0000259" key="3">
    <source>
        <dbReference type="PROSITE" id="PS51194"/>
    </source>
</evidence>
<dbReference type="PROSITE" id="PS51192">
    <property type="entry name" value="HELICASE_ATP_BIND_1"/>
    <property type="match status" value="1"/>
</dbReference>
<dbReference type="Proteomes" id="UP000515307">
    <property type="component" value="Chromosome"/>
</dbReference>
<dbReference type="KEGG" id="sfiy:F0344_26270"/>
<feature type="compositionally biased region" description="Acidic residues" evidence="1">
    <location>
        <begin position="601"/>
        <end position="619"/>
    </location>
</feature>
<dbReference type="GO" id="GO:0003677">
    <property type="term" value="F:DNA binding"/>
    <property type="evidence" value="ECO:0007669"/>
    <property type="project" value="InterPro"/>
</dbReference>
<dbReference type="PANTHER" id="PTHR47396:SF1">
    <property type="entry name" value="ATP-DEPENDENT HELICASE IRC3-RELATED"/>
    <property type="match status" value="1"/>
</dbReference>
<dbReference type="GO" id="GO:0005524">
    <property type="term" value="F:ATP binding"/>
    <property type="evidence" value="ECO:0007669"/>
    <property type="project" value="InterPro"/>
</dbReference>
<reference evidence="5" key="1">
    <citation type="submission" date="2019-10" db="EMBL/GenBank/DDBJ databases">
        <title>Antimicrobial potential of Antarctic Bacteria.</title>
        <authorList>
            <person name="Benaud N."/>
            <person name="Edwards R.J."/>
            <person name="Ferrari B.C."/>
        </authorList>
    </citation>
    <scope>NUCLEOTIDE SEQUENCE [LARGE SCALE GENOMIC DNA]</scope>
    <source>
        <strain evidence="5">NBSH44</strain>
    </source>
</reference>
<dbReference type="Pfam" id="PF08463">
    <property type="entry name" value="EcoEI_R_C"/>
    <property type="match status" value="1"/>
</dbReference>
<keyword evidence="4" id="KW-0547">Nucleotide-binding</keyword>
<accession>A0A7G7BQM1</accession>
<dbReference type="Pfam" id="PF04851">
    <property type="entry name" value="ResIII"/>
    <property type="match status" value="1"/>
</dbReference>
<protein>
    <submittedName>
        <fullName evidence="4">DEAD/DEAH box helicase</fullName>
    </submittedName>
</protein>
<evidence type="ECO:0000256" key="1">
    <source>
        <dbReference type="SAM" id="MobiDB-lite"/>
    </source>
</evidence>
<keyword evidence="4" id="KW-0378">Hydrolase</keyword>
<dbReference type="InterPro" id="IPR013670">
    <property type="entry name" value="EcoEI_R_C_dom"/>
</dbReference>
<dbReference type="PANTHER" id="PTHR47396">
    <property type="entry name" value="TYPE I RESTRICTION ENZYME ECOKI R PROTEIN"/>
    <property type="match status" value="1"/>
</dbReference>
<feature type="compositionally biased region" description="Acidic residues" evidence="1">
    <location>
        <begin position="626"/>
        <end position="638"/>
    </location>
</feature>
<dbReference type="PROSITE" id="PS51194">
    <property type="entry name" value="HELICASE_CTER"/>
    <property type="match status" value="1"/>
</dbReference>
<organism evidence="4 5">
    <name type="scientific">Streptomyces finlayi</name>
    <dbReference type="NCBI Taxonomy" id="67296"/>
    <lineage>
        <taxon>Bacteria</taxon>
        <taxon>Bacillati</taxon>
        <taxon>Actinomycetota</taxon>
        <taxon>Actinomycetes</taxon>
        <taxon>Kitasatosporales</taxon>
        <taxon>Streptomycetaceae</taxon>
        <taxon>Streptomyces</taxon>
    </lineage>
</organism>
<dbReference type="SMART" id="SM00487">
    <property type="entry name" value="DEXDc"/>
    <property type="match status" value="1"/>
</dbReference>
<dbReference type="NCBIfam" id="NF046051">
    <property type="entry name" value="restrict_EcoAI"/>
    <property type="match status" value="1"/>
</dbReference>
<proteinExistence type="predicted"/>
<feature type="region of interest" description="Disordered" evidence="1">
    <location>
        <begin position="599"/>
        <end position="639"/>
    </location>
</feature>
<dbReference type="GO" id="GO:0016787">
    <property type="term" value="F:hydrolase activity"/>
    <property type="evidence" value="ECO:0007669"/>
    <property type="project" value="InterPro"/>
</dbReference>
<evidence type="ECO:0000313" key="5">
    <source>
        <dbReference type="Proteomes" id="UP000515307"/>
    </source>
</evidence>
<dbReference type="SUPFAM" id="SSF52540">
    <property type="entry name" value="P-loop containing nucleoside triphosphate hydrolases"/>
    <property type="match status" value="2"/>
</dbReference>
<dbReference type="CDD" id="cd18799">
    <property type="entry name" value="SF2_C_EcoAI-like"/>
    <property type="match status" value="1"/>
</dbReference>
<keyword evidence="4" id="KW-0347">Helicase</keyword>
<gene>
    <name evidence="4" type="ORF">F0344_26270</name>
</gene>
<dbReference type="RefSeq" id="WP_185301104.1">
    <property type="nucleotide sequence ID" value="NZ_CP045702.1"/>
</dbReference>
<dbReference type="InterPro" id="IPR027417">
    <property type="entry name" value="P-loop_NTPase"/>
</dbReference>
<dbReference type="Gene3D" id="3.40.50.300">
    <property type="entry name" value="P-loop containing nucleotide triphosphate hydrolases"/>
    <property type="match status" value="2"/>
</dbReference>
<dbReference type="InterPro" id="IPR006935">
    <property type="entry name" value="Helicase/UvrB_N"/>
</dbReference>
<dbReference type="Pfam" id="PF00271">
    <property type="entry name" value="Helicase_C"/>
    <property type="match status" value="1"/>
</dbReference>
<dbReference type="CDD" id="cd18032">
    <property type="entry name" value="DEXHc_RE_I_III_res"/>
    <property type="match status" value="1"/>
</dbReference>
<dbReference type="InterPro" id="IPR050742">
    <property type="entry name" value="Helicase_Restrict-Modif_Enz"/>
</dbReference>
<sequence>MGIDGIDAYKMNEDETCKRFVLPALRAAGWSEKQIRPQYRINDGRLVPTRRRHKRGASLAADYVLEYVPDVPIAVVEAKRYRLSEENGVEQARRYARKLGLSFAYATNGRSIVEIDFSGDKPAIRSIDQFPSPAVLWARFLSDQGVRGTAAGEELMSAPYDYTLRNTDNSVKRPRYYQRVAITRALAALARDERRILLVLATGTGKTMLALQLVARLSKSPGAFGGRKPRVLYLADRNMLIDDPKDRYFLPVFGEDDVHKIGGGEAKRGRKIYFALYQSLEQGEAQAELFREYPPDYFDLVIVDECHRGSASSDSRWRKVLEHFEPAVQIGLTATPVRDGKKKTDTLDYFGNPVYSYSLRDGIEDGFLSPYRVRRVRLNVDVGGYRPEPGKKDVYGREIPDDLYGPKEFERVMVILERTEAAAHYLIDYLRKNAEDGRLGKTLVFCENNDHAGRMRTALHNIASEEVAVLPDFVKRITSADAPHVGESLEEFRKADSSQPVIAVTSKLLSTGVDLPAVRNVVLFRRMASMPEFKQVIGRGTRLCPEIGKESFDIIDFVEATRLFEDKAFDGPPLKLLQETADEQGELVDVEDITPTAGEAGAEEGESVAEPQAEYEEQDGGSFDPVGDDGDTVTDQDEVDRIQARGKRYRVRGVDVYKLGERRYQLADDGVTMTLVSVEQWVHNQVLELDLDPAQLRTQWARAKSRAVLMEALREADIDVEELPEELGKPDVDPVDLLVSAAWEGLAVVSRDERLTWFRREQEEFMDSFGERAREVLEAMLVKFAEAGSPQLKVDTLKVPPFDSMGRVVDLAARFGGPRQAHEAIDQLATRLLNVV</sequence>
<keyword evidence="5" id="KW-1185">Reference proteome</keyword>
<dbReference type="GO" id="GO:0006304">
    <property type="term" value="P:DNA modification"/>
    <property type="evidence" value="ECO:0007669"/>
    <property type="project" value="InterPro"/>
</dbReference>
<dbReference type="InterPro" id="IPR001650">
    <property type="entry name" value="Helicase_C-like"/>
</dbReference>
<dbReference type="GO" id="GO:0004386">
    <property type="term" value="F:helicase activity"/>
    <property type="evidence" value="ECO:0007669"/>
    <property type="project" value="UniProtKB-KW"/>
</dbReference>
<dbReference type="AlphaFoldDB" id="A0A7G7BQM1"/>
<keyword evidence="4" id="KW-0067">ATP-binding</keyword>
<evidence type="ECO:0000313" key="4">
    <source>
        <dbReference type="EMBL" id="QNE77636.1"/>
    </source>
</evidence>
<dbReference type="REBASE" id="456123">
    <property type="entry name" value="SfiNBSH44ORF26285P"/>
</dbReference>
<dbReference type="EMBL" id="CP045702">
    <property type="protein sequence ID" value="QNE77636.1"/>
    <property type="molecule type" value="Genomic_DNA"/>
</dbReference>
<dbReference type="InterPro" id="IPR014001">
    <property type="entry name" value="Helicase_ATP-bd"/>
</dbReference>
<evidence type="ECO:0000259" key="2">
    <source>
        <dbReference type="PROSITE" id="PS51192"/>
    </source>
</evidence>
<feature type="domain" description="Helicase C-terminal" evidence="3">
    <location>
        <begin position="425"/>
        <end position="588"/>
    </location>
</feature>
<name>A0A7G7BQM1_9ACTN</name>